<keyword evidence="10 14" id="KW-0472">Membrane</keyword>
<dbReference type="SUPFAM" id="SSF81573">
    <property type="entry name" value="F1F0 ATP synthase subunit B, membrane domain"/>
    <property type="match status" value="1"/>
</dbReference>
<dbReference type="PANTHER" id="PTHR33445">
    <property type="entry name" value="ATP SYNTHASE SUBUNIT B', CHLOROPLASTIC"/>
    <property type="match status" value="1"/>
</dbReference>
<dbReference type="RefSeq" id="WP_120042034.1">
    <property type="nucleotide sequence ID" value="NZ_QZFU01000019.1"/>
</dbReference>
<proteinExistence type="inferred from homology"/>
<dbReference type="Pfam" id="PF00430">
    <property type="entry name" value="ATP-synt_B"/>
    <property type="match status" value="1"/>
</dbReference>
<dbReference type="Proteomes" id="UP000266677">
    <property type="component" value="Unassembled WGS sequence"/>
</dbReference>
<organism evidence="17 18">
    <name type="scientific">Nocardia panacis</name>
    <dbReference type="NCBI Taxonomy" id="2340916"/>
    <lineage>
        <taxon>Bacteria</taxon>
        <taxon>Bacillati</taxon>
        <taxon>Actinomycetota</taxon>
        <taxon>Actinomycetes</taxon>
        <taxon>Mycobacteriales</taxon>
        <taxon>Nocardiaceae</taxon>
        <taxon>Nocardia</taxon>
    </lineage>
</organism>
<dbReference type="InterPro" id="IPR050059">
    <property type="entry name" value="ATP_synthase_B_chain"/>
</dbReference>
<evidence type="ECO:0000256" key="6">
    <source>
        <dbReference type="ARBA" id="ARBA00022692"/>
    </source>
</evidence>
<dbReference type="InterPro" id="IPR028987">
    <property type="entry name" value="ATP_synth_B-like_membr_sf"/>
</dbReference>
<accession>A0A3A4KQ68</accession>
<comment type="caution">
    <text evidence="17">The sequence shown here is derived from an EMBL/GenBank/DDBJ whole genome shotgun (WGS) entry which is preliminary data.</text>
</comment>
<evidence type="ECO:0000256" key="14">
    <source>
        <dbReference type="HAMAP-Rule" id="MF_01398"/>
    </source>
</evidence>
<evidence type="ECO:0000256" key="1">
    <source>
        <dbReference type="ARBA" id="ARBA00004162"/>
    </source>
</evidence>
<evidence type="ECO:0000256" key="8">
    <source>
        <dbReference type="ARBA" id="ARBA00022989"/>
    </source>
</evidence>
<dbReference type="OrthoDB" id="5242917at2"/>
<dbReference type="CDD" id="cd06503">
    <property type="entry name" value="ATP-synt_Fo_b"/>
    <property type="match status" value="1"/>
</dbReference>
<dbReference type="GO" id="GO:0005886">
    <property type="term" value="C:plasma membrane"/>
    <property type="evidence" value="ECO:0007669"/>
    <property type="project" value="UniProtKB-SubCell"/>
</dbReference>
<evidence type="ECO:0000256" key="5">
    <source>
        <dbReference type="ARBA" id="ARBA00022547"/>
    </source>
</evidence>
<comment type="function">
    <text evidence="12 14">F(1)F(0) ATP synthase produces ATP from ADP in the presence of a proton or sodium gradient. F-type ATPases consist of two structural domains, F(1) containing the extramembraneous catalytic core and F(0) containing the membrane proton channel, linked together by a central stalk and a peripheral stalk. During catalysis, ATP synthesis in the catalytic domain of F(1) is coupled via a rotary mechanism of the central stalk subunits to proton translocation.</text>
</comment>
<dbReference type="HAMAP" id="MF_01398">
    <property type="entry name" value="ATP_synth_b_bprime"/>
    <property type="match status" value="1"/>
</dbReference>
<keyword evidence="8 14" id="KW-1133">Transmembrane helix</keyword>
<protein>
    <recommendedName>
        <fullName evidence="14">ATP synthase subunit b</fullName>
    </recommendedName>
    <alternativeName>
        <fullName evidence="14">ATP synthase F(0) sector subunit b</fullName>
    </alternativeName>
    <alternativeName>
        <fullName evidence="14">ATPase subunit I</fullName>
    </alternativeName>
    <alternativeName>
        <fullName evidence="14">F-type ATPase subunit b</fullName>
        <shortName evidence="14">F-ATPase subunit b</shortName>
    </alternativeName>
</protein>
<evidence type="ECO:0000256" key="15">
    <source>
        <dbReference type="RuleBase" id="RU003848"/>
    </source>
</evidence>
<comment type="similarity">
    <text evidence="2 14 15">Belongs to the ATPase B chain family.</text>
</comment>
<feature type="coiled-coil region" evidence="16">
    <location>
        <begin position="71"/>
        <end position="102"/>
    </location>
</feature>
<keyword evidence="11 14" id="KW-0066">ATP synthesis</keyword>
<evidence type="ECO:0000313" key="17">
    <source>
        <dbReference type="EMBL" id="RJO75160.1"/>
    </source>
</evidence>
<dbReference type="GO" id="GO:0046961">
    <property type="term" value="F:proton-transporting ATPase activity, rotational mechanism"/>
    <property type="evidence" value="ECO:0007669"/>
    <property type="project" value="TreeGrafter"/>
</dbReference>
<keyword evidence="16" id="KW-0175">Coiled coil</keyword>
<dbReference type="GO" id="GO:0046933">
    <property type="term" value="F:proton-transporting ATP synthase activity, rotational mechanism"/>
    <property type="evidence" value="ECO:0007669"/>
    <property type="project" value="UniProtKB-UniRule"/>
</dbReference>
<comment type="subcellular location">
    <subcellularLocation>
        <location evidence="1 14">Cell membrane</location>
        <topology evidence="1 14">Single-pass membrane protein</topology>
    </subcellularLocation>
</comment>
<evidence type="ECO:0000313" key="18">
    <source>
        <dbReference type="Proteomes" id="UP000266677"/>
    </source>
</evidence>
<evidence type="ECO:0000256" key="4">
    <source>
        <dbReference type="ARBA" id="ARBA00022475"/>
    </source>
</evidence>
<keyword evidence="9 14" id="KW-0406">Ion transport</keyword>
<name>A0A3A4KQ68_9NOCA</name>
<comment type="subunit">
    <text evidence="13 14">F-type ATPases have 2 components, F(1) - the catalytic core - and F(0) - the membrane proton channel. F(1) has five subunits: alpha(3), beta(3), gamma(1), delta(1), epsilon(1). F(0) has three main subunits: a(1), b(2) and c(10-14). The alpha and beta chains form an alternating ring which encloses part of the gamma chain. F(1) is attached to F(0) by a central stalk formed by the gamma and epsilon chains, while a peripheral stalk is formed by the delta and b chains.</text>
</comment>
<evidence type="ECO:0000256" key="11">
    <source>
        <dbReference type="ARBA" id="ARBA00023310"/>
    </source>
</evidence>
<evidence type="ECO:0000256" key="16">
    <source>
        <dbReference type="SAM" id="Coils"/>
    </source>
</evidence>
<comment type="function">
    <text evidence="14">Component of the F(0) channel, it forms part of the peripheral stalk, linking F(1) to F(0).</text>
</comment>
<keyword evidence="7 14" id="KW-0375">Hydrogen ion transport</keyword>
<evidence type="ECO:0000256" key="7">
    <source>
        <dbReference type="ARBA" id="ARBA00022781"/>
    </source>
</evidence>
<dbReference type="AlphaFoldDB" id="A0A3A4KQ68"/>
<keyword evidence="6 14" id="KW-0812">Transmembrane</keyword>
<dbReference type="InterPro" id="IPR002146">
    <property type="entry name" value="ATP_synth_b/b'su_bac/chlpt"/>
</dbReference>
<evidence type="ECO:0000256" key="9">
    <source>
        <dbReference type="ARBA" id="ARBA00023065"/>
    </source>
</evidence>
<evidence type="ECO:0000256" key="2">
    <source>
        <dbReference type="ARBA" id="ARBA00005513"/>
    </source>
</evidence>
<feature type="transmembrane region" description="Helical" evidence="14">
    <location>
        <begin position="24"/>
        <end position="42"/>
    </location>
</feature>
<keyword evidence="3 14" id="KW-0813">Transport</keyword>
<reference evidence="17 18" key="1">
    <citation type="submission" date="2018-09" db="EMBL/GenBank/DDBJ databases">
        <title>YIM PH21274 draft genome.</title>
        <authorList>
            <person name="Miao C."/>
        </authorList>
    </citation>
    <scope>NUCLEOTIDE SEQUENCE [LARGE SCALE GENOMIC DNA]</scope>
    <source>
        <strain evidence="17 18">YIM PH 21724</strain>
    </source>
</reference>
<evidence type="ECO:0000256" key="13">
    <source>
        <dbReference type="ARBA" id="ARBA00025830"/>
    </source>
</evidence>
<keyword evidence="18" id="KW-1185">Reference proteome</keyword>
<keyword evidence="5 14" id="KW-0138">CF(0)</keyword>
<dbReference type="GO" id="GO:0045259">
    <property type="term" value="C:proton-transporting ATP synthase complex"/>
    <property type="evidence" value="ECO:0007669"/>
    <property type="project" value="UniProtKB-KW"/>
</dbReference>
<sequence length="193" mass="21805">MIPTSTNSPLAEGIYHITFDWPVFASQLFAFVCIVAAFRRWVVPPIKRMMGKAQETVRKQLAESDLASSRLAEAKQAYDSALAEAQLELERLRADAQADAVRIVEQMREAAAAEVARVRKQGRDQIVLFRKQVIRDLQADLTATVLARTEERVRGHLAMPQAQSDSIERFLEDLEIAANTPSLDRSRIQSRWN</sequence>
<evidence type="ECO:0000256" key="12">
    <source>
        <dbReference type="ARBA" id="ARBA00025198"/>
    </source>
</evidence>
<keyword evidence="4 14" id="KW-1003">Cell membrane</keyword>
<dbReference type="EMBL" id="QZFU01000019">
    <property type="protein sequence ID" value="RJO75160.1"/>
    <property type="molecule type" value="Genomic_DNA"/>
</dbReference>
<evidence type="ECO:0000256" key="10">
    <source>
        <dbReference type="ARBA" id="ARBA00023136"/>
    </source>
</evidence>
<evidence type="ECO:0000256" key="3">
    <source>
        <dbReference type="ARBA" id="ARBA00022448"/>
    </source>
</evidence>
<dbReference type="PANTHER" id="PTHR33445:SF1">
    <property type="entry name" value="ATP SYNTHASE SUBUNIT B"/>
    <property type="match status" value="1"/>
</dbReference>
<gene>
    <name evidence="14" type="primary">atpF</name>
    <name evidence="17" type="ORF">D5S18_17490</name>
</gene>